<dbReference type="Gene3D" id="3.30.1490.20">
    <property type="entry name" value="ATP-grasp fold, A domain"/>
    <property type="match status" value="1"/>
</dbReference>
<dbReference type="InterPro" id="IPR013651">
    <property type="entry name" value="ATP-grasp_RimK-type"/>
</dbReference>
<comment type="pathway">
    <text evidence="9">Amino-acid biosynthesis.</text>
</comment>
<dbReference type="SUPFAM" id="SSF52440">
    <property type="entry name" value="PreATP-grasp domain"/>
    <property type="match status" value="1"/>
</dbReference>
<dbReference type="InterPro" id="IPR013815">
    <property type="entry name" value="ATP_grasp_subdomain_1"/>
</dbReference>
<evidence type="ECO:0000256" key="8">
    <source>
        <dbReference type="ARBA" id="ARBA00022842"/>
    </source>
</evidence>
<evidence type="ECO:0000256" key="1">
    <source>
        <dbReference type="ARBA" id="ARBA00001946"/>
    </source>
</evidence>
<keyword evidence="8" id="KW-0460">Magnesium</keyword>
<protein>
    <submittedName>
        <fullName evidence="12">[lysine-biosynthesis-protein LysW]---L-2-aminoadipate ligase</fullName>
    </submittedName>
</protein>
<keyword evidence="13" id="KW-1185">Reference proteome</keyword>
<sequence>MRIALFCSLVRTEEKWLLEALRRRGAEVEVLHDRSTVLEVGAAESWRRFDAVLMRSLSHWQAFHAARLLEDLGLPVINPSTVIHTCSDKLLTTAALVRAGIPTPRVKVAFSPEGALQAIEEMGYPVVLKPVLGSWGRLLARVNDRDAAEALLEHKETLGGFAHGVYYIQEYIPKPGRDIRAFVVGGETVAAIYRTSAHWITNTARGGRALNCPITPELADLCARAAAAVGGGVLALDLFEDPRRGLLVNEINHSMEFRNSVEPTGVDIPGAVADFVLRVAREGWAAAHRALPQEVGRWNGSASAS</sequence>
<dbReference type="GO" id="GO:0046872">
    <property type="term" value="F:metal ion binding"/>
    <property type="evidence" value="ECO:0007669"/>
    <property type="project" value="UniProtKB-KW"/>
</dbReference>
<dbReference type="GO" id="GO:0005737">
    <property type="term" value="C:cytoplasm"/>
    <property type="evidence" value="ECO:0007669"/>
    <property type="project" value="TreeGrafter"/>
</dbReference>
<dbReference type="FunFam" id="3.30.1490.20:FF:000025">
    <property type="entry name" value="Alpha-aminoadipate--LysW ligase LysX protein"/>
    <property type="match status" value="1"/>
</dbReference>
<dbReference type="SUPFAM" id="SSF56059">
    <property type="entry name" value="Glutathione synthetase ATP-binding domain-like"/>
    <property type="match status" value="1"/>
</dbReference>
<dbReference type="Pfam" id="PF22626">
    <property type="entry name" value="LysX_preATP_grasp"/>
    <property type="match status" value="1"/>
</dbReference>
<evidence type="ECO:0000256" key="10">
    <source>
        <dbReference type="PROSITE-ProRule" id="PRU00409"/>
    </source>
</evidence>
<dbReference type="PANTHER" id="PTHR21621">
    <property type="entry name" value="RIBOSOMAL PROTEIN S6 MODIFICATION PROTEIN"/>
    <property type="match status" value="1"/>
</dbReference>
<reference evidence="13" key="1">
    <citation type="submission" date="2017-06" db="EMBL/GenBank/DDBJ databases">
        <authorList>
            <person name="Varghese N."/>
            <person name="Submissions S."/>
        </authorList>
    </citation>
    <scope>NUCLEOTIDE SEQUENCE [LARGE SCALE GENOMIC DNA]</scope>
    <source>
        <strain evidence="13">JAD2</strain>
    </source>
</reference>
<evidence type="ECO:0000256" key="3">
    <source>
        <dbReference type="ARBA" id="ARBA00022598"/>
    </source>
</evidence>
<dbReference type="PANTHER" id="PTHR21621:SF0">
    <property type="entry name" value="BETA-CITRYLGLUTAMATE SYNTHASE B-RELATED"/>
    <property type="match status" value="1"/>
</dbReference>
<dbReference type="GO" id="GO:0005524">
    <property type="term" value="F:ATP binding"/>
    <property type="evidence" value="ECO:0007669"/>
    <property type="project" value="UniProtKB-UniRule"/>
</dbReference>
<proteinExistence type="inferred from homology"/>
<dbReference type="GO" id="GO:0009432">
    <property type="term" value="P:SOS response"/>
    <property type="evidence" value="ECO:0007669"/>
    <property type="project" value="TreeGrafter"/>
</dbReference>
<dbReference type="FunFam" id="3.30.470.20:FF:000058">
    <property type="entry name" value="Alpha-aminoadipate--LysW ligase LysX protein"/>
    <property type="match status" value="1"/>
</dbReference>
<keyword evidence="5" id="KW-0479">Metal-binding</keyword>
<dbReference type="InParanoid" id="A0A212RKW0"/>
<dbReference type="InterPro" id="IPR011870">
    <property type="entry name" value="LysX_arch"/>
</dbReference>
<keyword evidence="7 10" id="KW-0067">ATP-binding</keyword>
<organism evidence="12 13">
    <name type="scientific">Thermoflexus hugenholtzii JAD2</name>
    <dbReference type="NCBI Taxonomy" id="877466"/>
    <lineage>
        <taxon>Bacteria</taxon>
        <taxon>Bacillati</taxon>
        <taxon>Chloroflexota</taxon>
        <taxon>Thermoflexia</taxon>
        <taxon>Thermoflexales</taxon>
        <taxon>Thermoflexaceae</taxon>
        <taxon>Thermoflexus</taxon>
    </lineage>
</organism>
<name>A0A212RKW0_9CHLR</name>
<dbReference type="AlphaFoldDB" id="A0A212RKW0"/>
<keyword evidence="6 10" id="KW-0547">Nucleotide-binding</keyword>
<evidence type="ECO:0000313" key="13">
    <source>
        <dbReference type="Proteomes" id="UP000197025"/>
    </source>
</evidence>
<evidence type="ECO:0000256" key="2">
    <source>
        <dbReference type="ARBA" id="ARBA00006239"/>
    </source>
</evidence>
<gene>
    <name evidence="12" type="ORF">SAMN02746019_00016870</name>
</gene>
<evidence type="ECO:0000256" key="9">
    <source>
        <dbReference type="ARBA" id="ARBA00029440"/>
    </source>
</evidence>
<dbReference type="NCBIfam" id="TIGR00768">
    <property type="entry name" value="rimK_fam"/>
    <property type="match status" value="1"/>
</dbReference>
<keyword evidence="3 12" id="KW-0436">Ligase</keyword>
<feature type="domain" description="ATP-grasp" evidence="11">
    <location>
        <begin position="93"/>
        <end position="277"/>
    </location>
</feature>
<dbReference type="EMBL" id="FYEK01000066">
    <property type="protein sequence ID" value="SNB72972.1"/>
    <property type="molecule type" value="Genomic_DNA"/>
</dbReference>
<dbReference type="RefSeq" id="WP_088572126.1">
    <property type="nucleotide sequence ID" value="NZ_FYEK01000066.1"/>
</dbReference>
<dbReference type="Pfam" id="PF08443">
    <property type="entry name" value="RimK"/>
    <property type="match status" value="1"/>
</dbReference>
<evidence type="ECO:0000256" key="4">
    <source>
        <dbReference type="ARBA" id="ARBA00022605"/>
    </source>
</evidence>
<dbReference type="GO" id="GO:0018169">
    <property type="term" value="F:ribosomal S6-glutamic acid ligase activity"/>
    <property type="evidence" value="ECO:0007669"/>
    <property type="project" value="TreeGrafter"/>
</dbReference>
<dbReference type="GO" id="GO:0009085">
    <property type="term" value="P:lysine biosynthetic process"/>
    <property type="evidence" value="ECO:0007669"/>
    <property type="project" value="InterPro"/>
</dbReference>
<dbReference type="InterPro" id="IPR016185">
    <property type="entry name" value="PreATP-grasp_dom_sf"/>
</dbReference>
<dbReference type="Proteomes" id="UP000197025">
    <property type="component" value="Unassembled WGS sequence"/>
</dbReference>
<dbReference type="InterPro" id="IPR011761">
    <property type="entry name" value="ATP-grasp"/>
</dbReference>
<keyword evidence="4" id="KW-0028">Amino-acid biosynthesis</keyword>
<dbReference type="InterPro" id="IPR054562">
    <property type="entry name" value="LysX/ArgX_preATP_grasp"/>
</dbReference>
<evidence type="ECO:0000256" key="5">
    <source>
        <dbReference type="ARBA" id="ARBA00022723"/>
    </source>
</evidence>
<evidence type="ECO:0000256" key="7">
    <source>
        <dbReference type="ARBA" id="ARBA00022840"/>
    </source>
</evidence>
<evidence type="ECO:0000313" key="12">
    <source>
        <dbReference type="EMBL" id="SNB72972.1"/>
    </source>
</evidence>
<evidence type="ECO:0000259" key="11">
    <source>
        <dbReference type="PROSITE" id="PS50975"/>
    </source>
</evidence>
<dbReference type="Gene3D" id="3.40.50.20">
    <property type="match status" value="1"/>
</dbReference>
<comment type="cofactor">
    <cofactor evidence="1">
        <name>Mg(2+)</name>
        <dbReference type="ChEBI" id="CHEBI:18420"/>
    </cofactor>
</comment>
<evidence type="ECO:0000256" key="6">
    <source>
        <dbReference type="ARBA" id="ARBA00022741"/>
    </source>
</evidence>
<dbReference type="PROSITE" id="PS50975">
    <property type="entry name" value="ATP_GRASP"/>
    <property type="match status" value="1"/>
</dbReference>
<dbReference type="OrthoDB" id="9786585at2"/>
<accession>A0A212RKW0</accession>
<dbReference type="Gene3D" id="3.30.470.20">
    <property type="entry name" value="ATP-grasp fold, B domain"/>
    <property type="match status" value="1"/>
</dbReference>
<dbReference type="NCBIfam" id="TIGR02144">
    <property type="entry name" value="LysX_arch"/>
    <property type="match status" value="1"/>
</dbReference>
<dbReference type="InterPro" id="IPR004666">
    <property type="entry name" value="Rp_bS6_RimK/Lys_biosynth_LsyX"/>
</dbReference>
<comment type="similarity">
    <text evidence="2">Belongs to the RimK family. LysX subfamily.</text>
</comment>